<name>A0A1G8ZTY3_9BACT</name>
<dbReference type="Pfam" id="PF12694">
    <property type="entry name" value="cpYpsA"/>
    <property type="match status" value="1"/>
</dbReference>
<dbReference type="Gene3D" id="3.40.50.450">
    <property type="match status" value="1"/>
</dbReference>
<evidence type="ECO:0000313" key="1">
    <source>
        <dbReference type="EMBL" id="SDK18582.1"/>
    </source>
</evidence>
<gene>
    <name evidence="1" type="ORF">SAMN05421823_10290</name>
</gene>
<dbReference type="InterPro" id="IPR024755">
    <property type="entry name" value="cpYpsA"/>
</dbReference>
<dbReference type="STRING" id="1075417.SAMN05421823_10290"/>
<reference evidence="1 2" key="1">
    <citation type="submission" date="2016-10" db="EMBL/GenBank/DDBJ databases">
        <authorList>
            <person name="de Groot N.N."/>
        </authorList>
    </citation>
    <scope>NUCLEOTIDE SEQUENCE [LARGE SCALE GENOMIC DNA]</scope>
    <source>
        <strain evidence="1 2">DSM 25186</strain>
    </source>
</reference>
<accession>A0A1G8ZTY3</accession>
<proteinExistence type="predicted"/>
<dbReference type="SUPFAM" id="SSF102405">
    <property type="entry name" value="MCP/YpsA-like"/>
    <property type="match status" value="1"/>
</dbReference>
<dbReference type="AlphaFoldDB" id="A0A1G8ZTY3"/>
<keyword evidence="2" id="KW-1185">Reference proteome</keyword>
<organism evidence="1 2">
    <name type="scientific">Catalinimonas alkaloidigena</name>
    <dbReference type="NCBI Taxonomy" id="1075417"/>
    <lineage>
        <taxon>Bacteria</taxon>
        <taxon>Pseudomonadati</taxon>
        <taxon>Bacteroidota</taxon>
        <taxon>Cytophagia</taxon>
        <taxon>Cytophagales</taxon>
        <taxon>Catalimonadaceae</taxon>
        <taxon>Catalinimonas</taxon>
    </lineage>
</organism>
<protein>
    <submittedName>
        <fullName evidence="1">Putative molybdenum carrier</fullName>
    </submittedName>
</protein>
<sequence length="170" mass="18111">MIMRIVSGGQTGVDRAALDAALAGGVPCGGWCPSGRAAEDGPIPERYPLQEMADGGYASRTKKNVRTSDATAILYFGELSGGTQLTVFFCIQERKPYKLIDGKEIPPERAAVLLAEFCREHAVQTFNVAGPRASTDARAYPYAYEVISAFLQHQPTAHPAICPGTPPGVV</sequence>
<evidence type="ECO:0000313" key="2">
    <source>
        <dbReference type="Proteomes" id="UP000198510"/>
    </source>
</evidence>
<dbReference type="EMBL" id="FNFO01000002">
    <property type="protein sequence ID" value="SDK18582.1"/>
    <property type="molecule type" value="Genomic_DNA"/>
</dbReference>
<dbReference type="Proteomes" id="UP000198510">
    <property type="component" value="Unassembled WGS sequence"/>
</dbReference>